<dbReference type="InterPro" id="IPR036554">
    <property type="entry name" value="GHMP_kinase_C_sf"/>
</dbReference>
<dbReference type="InterPro" id="IPR020568">
    <property type="entry name" value="Ribosomal_Su5_D2-typ_SF"/>
</dbReference>
<keyword evidence="6 14" id="KW-0808">Transferase</keyword>
<dbReference type="GO" id="GO:0005829">
    <property type="term" value="C:cytosol"/>
    <property type="evidence" value="ECO:0007669"/>
    <property type="project" value="TreeGrafter"/>
</dbReference>
<evidence type="ECO:0000256" key="7">
    <source>
        <dbReference type="ARBA" id="ARBA00022741"/>
    </source>
</evidence>
<keyword evidence="5 14" id="KW-0444">Lipid biosynthesis</keyword>
<protein>
    <recommendedName>
        <fullName evidence="3 14">Mevalonate kinase</fullName>
        <shortName evidence="14">MK</shortName>
        <shortName evidence="14">MVK</shortName>
        <ecNumber evidence="3 14">2.7.1.36</ecNumber>
    </recommendedName>
</protein>
<evidence type="ECO:0000256" key="5">
    <source>
        <dbReference type="ARBA" id="ARBA00022516"/>
    </source>
</evidence>
<evidence type="ECO:0000313" key="17">
    <source>
        <dbReference type="EMBL" id="SFL40336.1"/>
    </source>
</evidence>
<evidence type="ECO:0000259" key="15">
    <source>
        <dbReference type="Pfam" id="PF00288"/>
    </source>
</evidence>
<comment type="function">
    <text evidence="14">Catalyzes the phosphorylation of (R)-mevalonate (MVA) to (R)-mevalonate 5-phosphate (MVAP). Functions in the mevalonate (MVA) pathway leading to isopentenyl diphosphate (IPP), a key precursor for the biosynthesis of isoprenoid compounds such as archaeal membrane lipids.</text>
</comment>
<gene>
    <name evidence="14" type="primary">mvk</name>
    <name evidence="17" type="ORF">SAMN02910297_00798</name>
</gene>
<evidence type="ECO:0000256" key="11">
    <source>
        <dbReference type="ARBA" id="ARBA00023098"/>
    </source>
</evidence>
<comment type="pathway">
    <text evidence="13 14">Isoprenoid biosynthesis; isopentenyl diphosphate biosynthesis via mevalonate pathway; isopentenyl diphosphate from (R)-mevalonate: step 1/3.</text>
</comment>
<dbReference type="InterPro" id="IPR006204">
    <property type="entry name" value="GHMP_kinase_N_dom"/>
</dbReference>
<keyword evidence="8 14" id="KW-0418">Kinase</keyword>
<keyword evidence="4 14" id="KW-0963">Cytoplasm</keyword>
<evidence type="ECO:0000256" key="6">
    <source>
        <dbReference type="ARBA" id="ARBA00022679"/>
    </source>
</evidence>
<evidence type="ECO:0000256" key="10">
    <source>
        <dbReference type="ARBA" id="ARBA00022842"/>
    </source>
</evidence>
<name>A0A1I4HG22_METOL</name>
<evidence type="ECO:0000256" key="13">
    <source>
        <dbReference type="ARBA" id="ARBA00029438"/>
    </source>
</evidence>
<evidence type="ECO:0000313" key="18">
    <source>
        <dbReference type="Proteomes" id="UP000183442"/>
    </source>
</evidence>
<dbReference type="GO" id="GO:0000287">
    <property type="term" value="F:magnesium ion binding"/>
    <property type="evidence" value="ECO:0007669"/>
    <property type="project" value="UniProtKB-UniRule"/>
</dbReference>
<keyword evidence="11 14" id="KW-0443">Lipid metabolism</keyword>
<dbReference type="Pfam" id="PF08544">
    <property type="entry name" value="GHMP_kinases_C"/>
    <property type="match status" value="1"/>
</dbReference>
<dbReference type="PROSITE" id="PS00627">
    <property type="entry name" value="GHMP_KINASES_ATP"/>
    <property type="match status" value="1"/>
</dbReference>
<dbReference type="EMBL" id="FOTL01000009">
    <property type="protein sequence ID" value="SFL40336.1"/>
    <property type="molecule type" value="Genomic_DNA"/>
</dbReference>
<evidence type="ECO:0000256" key="8">
    <source>
        <dbReference type="ARBA" id="ARBA00022777"/>
    </source>
</evidence>
<dbReference type="NCBIfam" id="TIGR00549">
    <property type="entry name" value="mevalon_kin"/>
    <property type="match status" value="1"/>
</dbReference>
<reference evidence="18" key="1">
    <citation type="submission" date="2016-10" db="EMBL/GenBank/DDBJ databases">
        <authorList>
            <person name="Varghese N."/>
        </authorList>
    </citation>
    <scope>NUCLEOTIDE SEQUENCE [LARGE SCALE GENOMIC DNA]</scope>
    <source>
        <strain evidence="18">DSM 16632</strain>
    </source>
</reference>
<dbReference type="UniPathway" id="UPA00057">
    <property type="reaction ID" value="UER00098"/>
</dbReference>
<dbReference type="InterPro" id="IPR022937">
    <property type="entry name" value="Mevalonate_kinase_arc"/>
</dbReference>
<dbReference type="EC" id="2.7.1.36" evidence="3 14"/>
<accession>A0A1I4HG22</accession>
<comment type="subcellular location">
    <subcellularLocation>
        <location evidence="1 14">Cytoplasm</location>
    </subcellularLocation>
</comment>
<dbReference type="PANTHER" id="PTHR43290">
    <property type="entry name" value="MEVALONATE KINASE"/>
    <property type="match status" value="1"/>
</dbReference>
<dbReference type="PANTHER" id="PTHR43290:SF2">
    <property type="entry name" value="MEVALONATE KINASE"/>
    <property type="match status" value="1"/>
</dbReference>
<dbReference type="GO" id="GO:0004496">
    <property type="term" value="F:mevalonate kinase activity"/>
    <property type="evidence" value="ECO:0007669"/>
    <property type="project" value="UniProtKB-UniRule"/>
</dbReference>
<evidence type="ECO:0000256" key="1">
    <source>
        <dbReference type="ARBA" id="ARBA00004496"/>
    </source>
</evidence>
<dbReference type="AlphaFoldDB" id="A0A1I4HG22"/>
<feature type="active site" description="Proton acceptor" evidence="14">
    <location>
        <position position="154"/>
    </location>
</feature>
<evidence type="ECO:0000256" key="14">
    <source>
        <dbReference type="HAMAP-Rule" id="MF_00217"/>
    </source>
</evidence>
<organism evidence="17 18">
    <name type="scientific">Methanobrevibacter olleyae</name>
    <dbReference type="NCBI Taxonomy" id="294671"/>
    <lineage>
        <taxon>Archaea</taxon>
        <taxon>Methanobacteriati</taxon>
        <taxon>Methanobacteriota</taxon>
        <taxon>Methanomada group</taxon>
        <taxon>Methanobacteria</taxon>
        <taxon>Methanobacteriales</taxon>
        <taxon>Methanobacteriaceae</taxon>
        <taxon>Methanobrevibacter</taxon>
    </lineage>
</organism>
<dbReference type="Gene3D" id="3.30.230.10">
    <property type="match status" value="1"/>
</dbReference>
<dbReference type="Proteomes" id="UP000183442">
    <property type="component" value="Unassembled WGS sequence"/>
</dbReference>
<dbReference type="InterPro" id="IPR014721">
    <property type="entry name" value="Ribsml_uS5_D2-typ_fold_subgr"/>
</dbReference>
<dbReference type="InterPro" id="IPR006205">
    <property type="entry name" value="Mev_gal_kin"/>
</dbReference>
<dbReference type="SUPFAM" id="SSF55060">
    <property type="entry name" value="GHMP Kinase, C-terminal domain"/>
    <property type="match status" value="1"/>
</dbReference>
<feature type="binding site" evidence="14">
    <location>
        <begin position="103"/>
        <end position="113"/>
    </location>
    <ligand>
        <name>ATP</name>
        <dbReference type="ChEBI" id="CHEBI:30616"/>
    </ligand>
</feature>
<dbReference type="RefSeq" id="WP_074798311.1">
    <property type="nucleotide sequence ID" value="NZ_FOTL01000009.1"/>
</dbReference>
<evidence type="ECO:0000256" key="9">
    <source>
        <dbReference type="ARBA" id="ARBA00022840"/>
    </source>
</evidence>
<feature type="domain" description="GHMP kinase N-terminal" evidence="15">
    <location>
        <begin position="80"/>
        <end position="162"/>
    </location>
</feature>
<dbReference type="OrthoDB" id="19001at2157"/>
<dbReference type="GO" id="GO:0019287">
    <property type="term" value="P:isopentenyl diphosphate biosynthetic process, mevalonate pathway"/>
    <property type="evidence" value="ECO:0007669"/>
    <property type="project" value="UniProtKB-UniRule"/>
</dbReference>
<evidence type="ECO:0000259" key="16">
    <source>
        <dbReference type="Pfam" id="PF08544"/>
    </source>
</evidence>
<comment type="subunit">
    <text evidence="14">Homodimer.</text>
</comment>
<dbReference type="GO" id="GO:0005524">
    <property type="term" value="F:ATP binding"/>
    <property type="evidence" value="ECO:0007669"/>
    <property type="project" value="UniProtKB-UniRule"/>
</dbReference>
<dbReference type="Gene3D" id="3.30.70.890">
    <property type="entry name" value="GHMP kinase, C-terminal domain"/>
    <property type="match status" value="1"/>
</dbReference>
<keyword evidence="7 14" id="KW-0547">Nucleotide-binding</keyword>
<dbReference type="PRINTS" id="PR00959">
    <property type="entry name" value="MEVGALKINASE"/>
</dbReference>
<evidence type="ECO:0000256" key="12">
    <source>
        <dbReference type="ARBA" id="ARBA00023229"/>
    </source>
</evidence>
<comment type="catalytic activity">
    <reaction evidence="14">
        <text>(R)-mevalonate + ATP = (R)-5-phosphomevalonate + ADP + H(+)</text>
        <dbReference type="Rhea" id="RHEA:17065"/>
        <dbReference type="ChEBI" id="CHEBI:15378"/>
        <dbReference type="ChEBI" id="CHEBI:30616"/>
        <dbReference type="ChEBI" id="CHEBI:36464"/>
        <dbReference type="ChEBI" id="CHEBI:58146"/>
        <dbReference type="ChEBI" id="CHEBI:456216"/>
        <dbReference type="EC" id="2.7.1.36"/>
    </reaction>
</comment>
<keyword evidence="9 14" id="KW-0067">ATP-binding</keyword>
<dbReference type="SUPFAM" id="SSF54211">
    <property type="entry name" value="Ribosomal protein S5 domain 2-like"/>
    <property type="match status" value="1"/>
</dbReference>
<dbReference type="InterPro" id="IPR006203">
    <property type="entry name" value="GHMP_knse_ATP-bd_CS"/>
</dbReference>
<dbReference type="InterPro" id="IPR013750">
    <property type="entry name" value="GHMP_kinase_C_dom"/>
</dbReference>
<proteinExistence type="inferred from homology"/>
<dbReference type="Pfam" id="PF00288">
    <property type="entry name" value="GHMP_kinases_N"/>
    <property type="match status" value="1"/>
</dbReference>
<evidence type="ECO:0000256" key="3">
    <source>
        <dbReference type="ARBA" id="ARBA00012103"/>
    </source>
</evidence>
<dbReference type="HAMAP" id="MF_00217">
    <property type="entry name" value="Mevalonate_kinase"/>
    <property type="match status" value="1"/>
</dbReference>
<evidence type="ECO:0000256" key="4">
    <source>
        <dbReference type="ARBA" id="ARBA00022490"/>
    </source>
</evidence>
<sequence>MKKISVASAPGKTILFGEHSVVYDEPAIAGAVNKRATVSLCKSHNNYSTLKSNDLGFEVIMNTRRGTYTLKRGKPGIIRYILNAMGKFHDHTSIDMDLSLNLPIGSGLGSSAAVTVATIAALHHYHGVDFNKETLAKEAHAVEEEVQGIASPLDTLVSTYGGLVYLSREKRIVPFDNNLDAPFVIGYTSKYGNTGKVVKKVKTLKNNYPELVNPIIDTMGKIANEARVAILKNDIDKIADLMNLNQGLLDSLGVNTYELSRMIYTARDNGAVASKITGSGGGGSIISLCREDNVDEVAEAINVEDRTIKVKFSKDGVLVNRKSPPLS</sequence>
<feature type="domain" description="GHMP kinase C-terminal" evidence="16">
    <location>
        <begin position="227"/>
        <end position="301"/>
    </location>
</feature>
<keyword evidence="12 14" id="KW-0414">Isoprene biosynthesis</keyword>
<comment type="similarity">
    <text evidence="2 14">Belongs to the GHMP kinase family. Mevalonate kinase subfamily.</text>
</comment>
<keyword evidence="10 14" id="KW-0460">Magnesium</keyword>
<evidence type="ECO:0000256" key="2">
    <source>
        <dbReference type="ARBA" id="ARBA00006495"/>
    </source>
</evidence>
<comment type="cofactor">
    <cofactor evidence="14">
        <name>Mg(2+)</name>
        <dbReference type="ChEBI" id="CHEBI:18420"/>
    </cofactor>
</comment>